<keyword evidence="1 2" id="KW-0443">Lipid metabolism</keyword>
<dbReference type="Pfam" id="PF01734">
    <property type="entry name" value="Patatin"/>
    <property type="match status" value="1"/>
</dbReference>
<feature type="transmembrane region" description="Helical" evidence="3">
    <location>
        <begin position="304"/>
        <end position="324"/>
    </location>
</feature>
<protein>
    <recommendedName>
        <fullName evidence="4">PNPLA domain-containing protein</fullName>
    </recommendedName>
</protein>
<dbReference type="Gene3D" id="3.40.1090.10">
    <property type="entry name" value="Cytosolic phospholipase A2 catalytic domain"/>
    <property type="match status" value="1"/>
</dbReference>
<reference evidence="5 6" key="1">
    <citation type="journal article" date="2015" name="Int. J. Syst. Evol. Microbiol.">
        <title>Rhizobium anhuiense sp. nov., isolated from effective nodules of Vicia faba and Pisum sativum.</title>
        <authorList>
            <person name="Zhang Y.J."/>
            <person name="Zheng W.T."/>
            <person name="Everall I."/>
            <person name="Young J.P."/>
            <person name="Zhang X.X."/>
            <person name="Tian C.F."/>
            <person name="Sui X.H."/>
            <person name="Wang E.T."/>
            <person name="Chen W.X."/>
        </authorList>
    </citation>
    <scope>NUCLEOTIDE SEQUENCE [LARGE SCALE GENOMIC DNA]</scope>
    <source>
        <strain evidence="5 6">CCBAU 23252</strain>
    </source>
</reference>
<dbReference type="GO" id="GO:0016042">
    <property type="term" value="P:lipid catabolic process"/>
    <property type="evidence" value="ECO:0007669"/>
    <property type="project" value="UniProtKB-UniRule"/>
</dbReference>
<keyword evidence="2" id="KW-0442">Lipid degradation</keyword>
<evidence type="ECO:0000256" key="2">
    <source>
        <dbReference type="PROSITE-ProRule" id="PRU01161"/>
    </source>
</evidence>
<feature type="active site" description="Proton acceptor" evidence="2">
    <location>
        <position position="620"/>
    </location>
</feature>
<keyword evidence="3" id="KW-0472">Membrane</keyword>
<dbReference type="InterPro" id="IPR002641">
    <property type="entry name" value="PNPLA_dom"/>
</dbReference>
<feature type="transmembrane region" description="Helical" evidence="3">
    <location>
        <begin position="96"/>
        <end position="114"/>
    </location>
</feature>
<proteinExistence type="predicted"/>
<dbReference type="Proteomes" id="UP000273611">
    <property type="component" value="Unassembled WGS sequence"/>
</dbReference>
<feature type="transmembrane region" description="Helical" evidence="3">
    <location>
        <begin position="134"/>
        <end position="160"/>
    </location>
</feature>
<comment type="caution">
    <text evidence="2">Lacks conserved residue(s) required for the propagation of feature annotation.</text>
</comment>
<feature type="short sequence motif" description="GXSXG" evidence="2">
    <location>
        <begin position="407"/>
        <end position="411"/>
    </location>
</feature>
<evidence type="ECO:0000313" key="6">
    <source>
        <dbReference type="Proteomes" id="UP000273611"/>
    </source>
</evidence>
<keyword evidence="2" id="KW-0378">Hydrolase</keyword>
<feature type="active site" description="Nucleophile" evidence="2">
    <location>
        <position position="409"/>
    </location>
</feature>
<evidence type="ECO:0000256" key="1">
    <source>
        <dbReference type="ARBA" id="ARBA00023098"/>
    </source>
</evidence>
<feature type="domain" description="PNPLA" evidence="4">
    <location>
        <begin position="372"/>
        <end position="633"/>
    </location>
</feature>
<dbReference type="EMBL" id="RIBW01000018">
    <property type="protein sequence ID" value="RUL97104.1"/>
    <property type="molecule type" value="Genomic_DNA"/>
</dbReference>
<evidence type="ECO:0000259" key="4">
    <source>
        <dbReference type="PROSITE" id="PS51635"/>
    </source>
</evidence>
<organism evidence="5 6">
    <name type="scientific">Rhizobium anhuiense</name>
    <dbReference type="NCBI Taxonomy" id="1184720"/>
    <lineage>
        <taxon>Bacteria</taxon>
        <taxon>Pseudomonadati</taxon>
        <taxon>Pseudomonadota</taxon>
        <taxon>Alphaproteobacteria</taxon>
        <taxon>Hyphomicrobiales</taxon>
        <taxon>Rhizobiaceae</taxon>
        <taxon>Rhizobium/Agrobacterium group</taxon>
        <taxon>Rhizobium</taxon>
    </lineage>
</organism>
<dbReference type="GO" id="GO:0016787">
    <property type="term" value="F:hydrolase activity"/>
    <property type="evidence" value="ECO:0007669"/>
    <property type="project" value="UniProtKB-UniRule"/>
</dbReference>
<feature type="transmembrane region" description="Helical" evidence="3">
    <location>
        <begin position="180"/>
        <end position="203"/>
    </location>
</feature>
<evidence type="ECO:0000313" key="5">
    <source>
        <dbReference type="EMBL" id="RUL97104.1"/>
    </source>
</evidence>
<keyword evidence="3" id="KW-1133">Transmembrane helix</keyword>
<dbReference type="PROSITE" id="PS51635">
    <property type="entry name" value="PNPLA"/>
    <property type="match status" value="1"/>
</dbReference>
<feature type="short sequence motif" description="DGA/G" evidence="2">
    <location>
        <begin position="620"/>
        <end position="622"/>
    </location>
</feature>
<evidence type="ECO:0000256" key="3">
    <source>
        <dbReference type="SAM" id="Phobius"/>
    </source>
</evidence>
<name>A0A3S0PZI3_9HYPH</name>
<dbReference type="InterPro" id="IPR016035">
    <property type="entry name" value="Acyl_Trfase/lysoPLipase"/>
</dbReference>
<dbReference type="AlphaFoldDB" id="A0A3S0PZI3"/>
<feature type="transmembrane region" description="Helical" evidence="3">
    <location>
        <begin position="223"/>
        <end position="241"/>
    </location>
</feature>
<comment type="caution">
    <text evidence="5">The sequence shown here is derived from an EMBL/GenBank/DDBJ whole genome shotgun (WGS) entry which is preliminary data.</text>
</comment>
<dbReference type="SUPFAM" id="SSF52151">
    <property type="entry name" value="FabD/lysophospholipase-like"/>
    <property type="match status" value="1"/>
</dbReference>
<feature type="transmembrane region" description="Helical" evidence="3">
    <location>
        <begin position="253"/>
        <end position="269"/>
    </location>
</feature>
<accession>A0A3S0PZI3</accession>
<keyword evidence="3" id="KW-0812">Transmembrane</keyword>
<sequence>MDDEISTGLVLGQPGRAPRLTQRLTALVEQAGAWLRLLWFDAITPGRFLVWETDRLDFELVRSAMIKLESALGEIMEILSKLKQMRLPTGHTIREFFWPCVFCIIGLFAPVLLGDAVFEVLRSAAEDLDLALGRILFAGFTYCILGLATSQLLYATVQAVRRQPGRGARTTPSQTDFHSVWIDLSIAVASALPLVGIALAIARATASPELGDYGNPIEALTRLERYTLCLALALAVGIFCLSRTKGARHRSNIVVPAVVAVLFIYYVIPRAQFPGFVSAISVFAAWLACIAAISMYLRHLRRISGIPILSLLVLCGLAFTLLGWNRNHEIRKDGGGSAPDHPLADGAFLEWLSNRPDLEAYEDRPYPVFVVTAEGGGLYAAYFTAAVLGALQDTCPRFGPHVFAISGVSGGSLGAAVYASLASEAVQPLSACNFDAVKDQGLKERATKILGQEILTPLMAGTLFYDFFSSVLPFSIPALDRGRVFDDAIERLWSGQPSGGLLSLPMHKAWRPDGMAPALILNTYDLTGYGPVSVAPFRLNLGVVGDFYEAATDYSLNDLHGSYPNEIRVSTAVGLSARFPIVTPEGTYARSVLYTKPGSPPGPPSSENHIERTEVLRFVDGGYFDNNGAGAIYSLLTSLHQARSRDPCPQGVRSTADVPCLAKPFQIYAIQINGPEGRTRSEVYGSLATVIAGITSIRGSWKQNMNDILVHEIGESWGNLPCGLPRAPIYLDTTAFRAFDPDHGMFDLPLSWQLSRTTERMLDSLVPHASLCQKQLGPGSNSNDCGPWDVRWALESQDPTTQCPFR</sequence>
<feature type="transmembrane region" description="Helical" evidence="3">
    <location>
        <begin position="275"/>
        <end position="297"/>
    </location>
</feature>
<gene>
    <name evidence="5" type="ORF">EEQ99_28930</name>
</gene>